<dbReference type="RefSeq" id="WP_034716692.1">
    <property type="nucleotide sequence ID" value="NZ_FOIX01000002.1"/>
</dbReference>
<dbReference type="STRING" id="266748.HY04_02190"/>
<evidence type="ECO:0000313" key="4">
    <source>
        <dbReference type="Proteomes" id="UP000270036"/>
    </source>
</evidence>
<keyword evidence="3" id="KW-1185">Reference proteome</keyword>
<dbReference type="Proteomes" id="UP000028349">
    <property type="component" value="Unassembled WGS sequence"/>
</dbReference>
<protein>
    <submittedName>
        <fullName evidence="2">Uncharacterized protein</fullName>
    </submittedName>
</protein>
<sequence>MSKILSILTFLFFSLIYSQEFNIITLKDSLSQPSTSEVFEFLNDKTPLDDFTFVATVSCTGDKKFFSNVYEIAKFHSRNLGANCFKLNKTKDNGGMITIFLDLYFGTNEELIANIKREEENKIYIFGSDNFNEKKKRYYKENGTLRILEPNQFNVIPYTLNSTVKLAKKEFMAIPVTVKQSKNFRSIFLNTDGWGQTDNRNYATDIFDKTMIYDLNILYQFDKNLGYVLLAIKNPL</sequence>
<dbReference type="EMBL" id="JPEP01000001">
    <property type="protein sequence ID" value="KEY20056.1"/>
    <property type="molecule type" value="Genomic_DNA"/>
</dbReference>
<reference evidence="1 3" key="1">
    <citation type="submission" date="2014-07" db="EMBL/GenBank/DDBJ databases">
        <authorList>
            <person name="Pisani N.G."/>
            <person name="Newman J.D."/>
        </authorList>
    </citation>
    <scope>NUCLEOTIDE SEQUENCE [LARGE SCALE GENOMIC DNA]</scope>
    <source>
        <strain evidence="1 3">LMG 24720</strain>
    </source>
</reference>
<dbReference type="Proteomes" id="UP000270036">
    <property type="component" value="Chromosome"/>
</dbReference>
<organism evidence="2 4">
    <name type="scientific">Kaistella antarctica</name>
    <dbReference type="NCBI Taxonomy" id="266748"/>
    <lineage>
        <taxon>Bacteria</taxon>
        <taxon>Pseudomonadati</taxon>
        <taxon>Bacteroidota</taxon>
        <taxon>Flavobacteriia</taxon>
        <taxon>Flavobacteriales</taxon>
        <taxon>Weeksellaceae</taxon>
        <taxon>Chryseobacterium group</taxon>
        <taxon>Kaistella</taxon>
    </lineage>
</organism>
<name>A0A3S4YPF6_9FLAO</name>
<dbReference type="KEGG" id="cant:NCTC13489_00188"/>
<reference evidence="2 4" key="2">
    <citation type="submission" date="2018-12" db="EMBL/GenBank/DDBJ databases">
        <authorList>
            <consortium name="Pathogen Informatics"/>
        </authorList>
    </citation>
    <scope>NUCLEOTIDE SEQUENCE [LARGE SCALE GENOMIC DNA]</scope>
    <source>
        <strain evidence="2 4">NCTC13489</strain>
    </source>
</reference>
<accession>A0A3S4YPF6</accession>
<dbReference type="EMBL" id="LR134441">
    <property type="protein sequence ID" value="VEH95534.1"/>
    <property type="molecule type" value="Genomic_DNA"/>
</dbReference>
<evidence type="ECO:0000313" key="2">
    <source>
        <dbReference type="EMBL" id="VEH95534.1"/>
    </source>
</evidence>
<evidence type="ECO:0000313" key="1">
    <source>
        <dbReference type="EMBL" id="KEY20056.1"/>
    </source>
</evidence>
<proteinExistence type="predicted"/>
<gene>
    <name evidence="1" type="ORF">HY04_02190</name>
    <name evidence="2" type="ORF">NCTC13489_00188</name>
</gene>
<dbReference type="AlphaFoldDB" id="A0A3S4YPF6"/>
<dbReference type="OrthoDB" id="338827at2"/>
<evidence type="ECO:0000313" key="3">
    <source>
        <dbReference type="Proteomes" id="UP000028349"/>
    </source>
</evidence>